<dbReference type="EMBL" id="CP010777">
    <property type="protein sequence ID" value="AKQ45281.1"/>
    <property type="molecule type" value="Genomic_DNA"/>
</dbReference>
<evidence type="ECO:0000313" key="8">
    <source>
        <dbReference type="EMBL" id="AKQ45281.1"/>
    </source>
</evidence>
<evidence type="ECO:0000256" key="5">
    <source>
        <dbReference type="SAM" id="MobiDB-lite"/>
    </source>
</evidence>
<dbReference type="STRING" id="1379910.TH63_05955"/>
<protein>
    <recommendedName>
        <fullName evidence="7">Translocation and assembly module TamB C-terminal domain-containing protein</fullName>
    </recommendedName>
</protein>
<gene>
    <name evidence="8" type="ORF">TH63_05955</name>
</gene>
<dbReference type="GO" id="GO:0005886">
    <property type="term" value="C:plasma membrane"/>
    <property type="evidence" value="ECO:0007669"/>
    <property type="project" value="InterPro"/>
</dbReference>
<dbReference type="GO" id="GO:0009306">
    <property type="term" value="P:protein secretion"/>
    <property type="evidence" value="ECO:0007669"/>
    <property type="project" value="InterPro"/>
</dbReference>
<dbReference type="InterPro" id="IPR007452">
    <property type="entry name" value="TamB_C"/>
</dbReference>
<evidence type="ECO:0000256" key="3">
    <source>
        <dbReference type="ARBA" id="ARBA00022989"/>
    </source>
</evidence>
<comment type="subcellular location">
    <subcellularLocation>
        <location evidence="1">Membrane</location>
        <topology evidence="1">Single-pass membrane protein</topology>
    </subcellularLocation>
</comment>
<organism evidence="8 9">
    <name type="scientific">Rufibacter radiotolerans</name>
    <dbReference type="NCBI Taxonomy" id="1379910"/>
    <lineage>
        <taxon>Bacteria</taxon>
        <taxon>Pseudomonadati</taxon>
        <taxon>Bacteroidota</taxon>
        <taxon>Cytophagia</taxon>
        <taxon>Cytophagales</taxon>
        <taxon>Hymenobacteraceae</taxon>
        <taxon>Rufibacter</taxon>
    </lineage>
</organism>
<dbReference type="PANTHER" id="PTHR36985:SF1">
    <property type="entry name" value="TRANSLOCATION AND ASSEMBLY MODULE SUBUNIT TAMB"/>
    <property type="match status" value="1"/>
</dbReference>
<feature type="domain" description="Translocation and assembly module TamB C-terminal" evidence="7">
    <location>
        <begin position="1073"/>
        <end position="1501"/>
    </location>
</feature>
<dbReference type="PATRIC" id="fig|1379910.4.peg.1297"/>
<dbReference type="Pfam" id="PF04357">
    <property type="entry name" value="TamB"/>
    <property type="match status" value="1"/>
</dbReference>
<evidence type="ECO:0000259" key="7">
    <source>
        <dbReference type="Pfam" id="PF04357"/>
    </source>
</evidence>
<evidence type="ECO:0000256" key="2">
    <source>
        <dbReference type="ARBA" id="ARBA00022692"/>
    </source>
</evidence>
<accession>A0A0H4W4D5</accession>
<evidence type="ECO:0000256" key="6">
    <source>
        <dbReference type="SAM" id="Phobius"/>
    </source>
</evidence>
<keyword evidence="9" id="KW-1185">Reference proteome</keyword>
<reference evidence="8 9" key="1">
    <citation type="submission" date="2015-01" db="EMBL/GenBank/DDBJ databases">
        <title>Rufibacter sp./DG31D/ whole genome sequencing.</title>
        <authorList>
            <person name="Kim M.K."/>
            <person name="Srinivasan S."/>
            <person name="Lee J.-J."/>
        </authorList>
    </citation>
    <scope>NUCLEOTIDE SEQUENCE [LARGE SCALE GENOMIC DNA]</scope>
    <source>
        <strain evidence="8 9">DG31D</strain>
    </source>
</reference>
<proteinExistence type="predicted"/>
<dbReference type="PANTHER" id="PTHR36985">
    <property type="entry name" value="TRANSLOCATION AND ASSEMBLY MODULE SUBUNIT TAMB"/>
    <property type="match status" value="1"/>
</dbReference>
<evidence type="ECO:0000313" key="9">
    <source>
        <dbReference type="Proteomes" id="UP000036458"/>
    </source>
</evidence>
<dbReference type="KEGG" id="ruf:TH63_05955"/>
<name>A0A0H4W4D5_9BACT</name>
<feature type="region of interest" description="Disordered" evidence="5">
    <location>
        <begin position="1529"/>
        <end position="1555"/>
    </location>
</feature>
<dbReference type="Proteomes" id="UP000036458">
    <property type="component" value="Chromosome"/>
</dbReference>
<feature type="transmembrane region" description="Helical" evidence="6">
    <location>
        <begin position="22"/>
        <end position="45"/>
    </location>
</feature>
<keyword evidence="2 6" id="KW-0812">Transmembrane</keyword>
<keyword evidence="3 6" id="KW-1133">Transmembrane helix</keyword>
<evidence type="ECO:0000256" key="4">
    <source>
        <dbReference type="ARBA" id="ARBA00023136"/>
    </source>
</evidence>
<evidence type="ECO:0000256" key="1">
    <source>
        <dbReference type="ARBA" id="ARBA00004167"/>
    </source>
</evidence>
<sequence>METQDQETQEKKKNYPKVIAKALLKIILGLVILVVVLVGGLAIALRFPGVQTQVAQKAASVLSETIDHQVTIESVDVKFFKRVVLDSVRVLDRKQKTLFYVGQAEADIGFFRLFETGWTQVPLFRSGWTVPLPYIKVQPNRLDITSLTLTNPEANLIQYKGTDSLNMSSFIRALTNLIKSDTTQAKKPFQFKIEQIILKNGLFTYHDYNEPFTDYGLDYQHMDLEKINGKFSDINLKGDTIQVLVTSLTTKDRTSGTHLKDLDTRMTFAPTFWEWDNLNLRVNNSHLAKYVRFDYERFGNFAQFNDSMNVTATFDSTYVTSDDISLFAEVLKDWDEEVLLSGKVKGKVKDFRAQDVDIRYGQYTHITGDIAAEGLPNFRNTFTDLHLGPSSINARDLRKLIPQKAYAMAARAGTVRLEGDFTGFYNDFVANGSFKTPLGNLVSDINLKFDKNNADRSSYKGYLKTSGFDVGGLLGDRSVIKSVALDGRVQGSGFSLQTAHLKADATINSINLNNYNFRNIVVNADLSRQTFDGDIKINDPNLNLTASGNINLQNNQHIFDLKTNIKRADLRALGLTKQAVVLSTTADVDFNGIDLDKIYGVADFKNTRLQYGGKEVAIDSLSVESHFHDGIRELHIGSEVLALQAGGNFLYSRFFQDLETLYEEYLLNLENNPAKIASYYRRKPKTPPSSYEVDLSVHLRHINPVLHAFAPDVSISDFSTVEGTFRNGPTSVLNLISQIDTILYKDNEFYKNNIEVTSSKLWNSPDVLANAIVTSERQKLGSAGNTEKLYVEGVWNERLISFSSNIAQSGTSNRANISGNVAFALNKVNLVFNPSNINILDKVWTISPNNNIVFGGKTVNFNNITLSNGPQSVNISGTLSPNPQDLLTVSLTDFRLENLNPLLPEKLDGRLNGELYLKDLYNDIQLSSKLAVDSFTVGTQYIGNVAGTTTWDNRQSRMNVDLGISRDQQKVLSLTGTFNPSGGKQELDMLAVMDDAQLKLVEPFLKTIMSDMGGTMDGRVRITGKLSGPILKGSVMVSEGSFVFNYLNTKYTFADRVYFSENEISFQNVRLRDIYNNTAVLNGGIFHDGFDNMVLDLRARFNRFMVLNTTRADNPLYYGTAFATGEVTALGATDNLQVNITARSDERTNISIPLDNSTTLERQNFVTFVNRNPAKQDSTGTATPLVKKGLDLSGIRLNFNLDVNENAYIELIFDERTGDIIRGRGKGNIRMEIDTRGEFAMYGNYEIVQGRYNFTMLGLVNKEFNVRPGGTVTWNGDPLEGLLNITATYTQRVSLEPILALSQQQSQSAAARSRYPVTAVMDLDGPLTTPQIRLNLEFNDTPSLLEDQITRYLNNIRNDEQELNRQVFSLLAFKRLSAQDEFQVGLVGDLGSSVGELFSNQLSYWLSQIDTNLEVDIGVSGYGDQVLDDVQLRLSYTFLEGRLKVTREGSVSNTNRFGNNRSTAAGDWSVEYYLSKSGQLRLRATYETTPRDFEANTTASRQTVSVLHQANFDQFGELFRRRHLSKRARRALERQQPDYNIDTDDRTPVPPKVLQ</sequence>
<keyword evidence="4 6" id="KW-0472">Membrane</keyword>